<feature type="transmembrane region" description="Helical" evidence="5">
    <location>
        <begin position="55"/>
        <end position="77"/>
    </location>
</feature>
<feature type="transmembrane region" description="Helical" evidence="5">
    <location>
        <begin position="17"/>
        <end position="43"/>
    </location>
</feature>
<dbReference type="OrthoDB" id="18420at2759"/>
<evidence type="ECO:0000256" key="2">
    <source>
        <dbReference type="ARBA" id="ARBA00022989"/>
    </source>
</evidence>
<evidence type="ECO:0000256" key="5">
    <source>
        <dbReference type="SAM" id="Phobius"/>
    </source>
</evidence>
<keyword evidence="1 5" id="KW-0812">Transmembrane</keyword>
<feature type="transmembrane region" description="Helical" evidence="5">
    <location>
        <begin position="140"/>
        <end position="165"/>
    </location>
</feature>
<dbReference type="AlphaFoldDB" id="A0A7R9M6A3"/>
<dbReference type="Proteomes" id="UP000728032">
    <property type="component" value="Unassembled WGS sequence"/>
</dbReference>
<evidence type="ECO:0000256" key="1">
    <source>
        <dbReference type="ARBA" id="ARBA00022692"/>
    </source>
</evidence>
<reference evidence="6" key="1">
    <citation type="submission" date="2020-11" db="EMBL/GenBank/DDBJ databases">
        <authorList>
            <person name="Tran Van P."/>
        </authorList>
    </citation>
    <scope>NUCLEOTIDE SEQUENCE</scope>
</reference>
<keyword evidence="7" id="KW-1185">Reference proteome</keyword>
<dbReference type="SUPFAM" id="SSF103473">
    <property type="entry name" value="MFS general substrate transporter"/>
    <property type="match status" value="1"/>
</dbReference>
<evidence type="ECO:0000313" key="7">
    <source>
        <dbReference type="Proteomes" id="UP000728032"/>
    </source>
</evidence>
<dbReference type="InterPro" id="IPR011701">
    <property type="entry name" value="MFS"/>
</dbReference>
<dbReference type="GO" id="GO:0022857">
    <property type="term" value="F:transmembrane transporter activity"/>
    <property type="evidence" value="ECO:0007669"/>
    <property type="project" value="InterPro"/>
</dbReference>
<name>A0A7R9M6A3_9ACAR</name>
<dbReference type="InterPro" id="IPR036259">
    <property type="entry name" value="MFS_trans_sf"/>
</dbReference>
<keyword evidence="2 5" id="KW-1133">Transmembrane helix</keyword>
<protein>
    <recommendedName>
        <fullName evidence="4">Major facilitator superfamily domain-containing protein 4A</fullName>
    </recommendedName>
</protein>
<dbReference type="EMBL" id="OC922556">
    <property type="protein sequence ID" value="CAD7654263.1"/>
    <property type="molecule type" value="Genomic_DNA"/>
</dbReference>
<evidence type="ECO:0000256" key="4">
    <source>
        <dbReference type="ARBA" id="ARBA00040840"/>
    </source>
</evidence>
<organism evidence="6">
    <name type="scientific">Oppiella nova</name>
    <dbReference type="NCBI Taxonomy" id="334625"/>
    <lineage>
        <taxon>Eukaryota</taxon>
        <taxon>Metazoa</taxon>
        <taxon>Ecdysozoa</taxon>
        <taxon>Arthropoda</taxon>
        <taxon>Chelicerata</taxon>
        <taxon>Arachnida</taxon>
        <taxon>Acari</taxon>
        <taxon>Acariformes</taxon>
        <taxon>Sarcoptiformes</taxon>
        <taxon>Oribatida</taxon>
        <taxon>Brachypylina</taxon>
        <taxon>Oppioidea</taxon>
        <taxon>Oppiidae</taxon>
        <taxon>Oppiella</taxon>
    </lineage>
</organism>
<sequence length="243" mass="26914">MIIMAITVAVLPVCPNIAVLFAMAGICGYGCGGVDTALVVWLVEMWGNKSSLYLGGYQFFFAAGVCIAPLMEANYLTNTPTNQTYTSSIINVSRLEVPFAINGVFLIVSAILLLLLYCYRPYIPPKSPQKAIKFEFPKKWELIYILLGVFIIGPYVGLELMNFQLIPTFLEKSYQNISDSRSSNLLAILTGMFAIFLYPSVYSFFESQLTLSNTTAVIYNGTVLGVVSRRIYRAIVTGIRVDL</sequence>
<keyword evidence="3 5" id="KW-0472">Membrane</keyword>
<proteinExistence type="predicted"/>
<dbReference type="Pfam" id="PF07690">
    <property type="entry name" value="MFS_1"/>
    <property type="match status" value="1"/>
</dbReference>
<evidence type="ECO:0000256" key="3">
    <source>
        <dbReference type="ARBA" id="ARBA00023136"/>
    </source>
</evidence>
<dbReference type="Gene3D" id="1.20.1250.20">
    <property type="entry name" value="MFS general substrate transporter like domains"/>
    <property type="match status" value="1"/>
</dbReference>
<dbReference type="PANTHER" id="PTHR23121:SF10">
    <property type="entry name" value="MAJOR FACILITATOR SUPERFAMILY DOMAIN-CONTAINING PROTEIN 4A"/>
    <property type="match status" value="1"/>
</dbReference>
<evidence type="ECO:0000313" key="6">
    <source>
        <dbReference type="EMBL" id="CAD7654263.1"/>
    </source>
</evidence>
<feature type="transmembrane region" description="Helical" evidence="5">
    <location>
        <begin position="97"/>
        <end position="119"/>
    </location>
</feature>
<gene>
    <name evidence="6" type="ORF">ONB1V03_LOCUS10912</name>
</gene>
<accession>A0A7R9M6A3</accession>
<dbReference type="PANTHER" id="PTHR23121">
    <property type="entry name" value="SODIUM-DEPENDENT GLUCOSE TRANSPORTER 1"/>
    <property type="match status" value="1"/>
</dbReference>
<feature type="transmembrane region" description="Helical" evidence="5">
    <location>
        <begin position="185"/>
        <end position="205"/>
    </location>
</feature>
<dbReference type="EMBL" id="CAJPVJ010007731">
    <property type="protein sequence ID" value="CAG2171450.1"/>
    <property type="molecule type" value="Genomic_DNA"/>
</dbReference>